<name>A0A356LFN8_9BURK</name>
<evidence type="ECO:0000256" key="4">
    <source>
        <dbReference type="SAM" id="Coils"/>
    </source>
</evidence>
<dbReference type="AlphaFoldDB" id="A0A356LFN8"/>
<dbReference type="GO" id="GO:0003700">
    <property type="term" value="F:DNA-binding transcription factor activity"/>
    <property type="evidence" value="ECO:0007669"/>
    <property type="project" value="InterPro"/>
</dbReference>
<dbReference type="Pfam" id="PF07729">
    <property type="entry name" value="FCD"/>
    <property type="match status" value="1"/>
</dbReference>
<dbReference type="Gene3D" id="1.10.10.10">
    <property type="entry name" value="Winged helix-like DNA-binding domain superfamily/Winged helix DNA-binding domain"/>
    <property type="match status" value="1"/>
</dbReference>
<dbReference type="InterPro" id="IPR036388">
    <property type="entry name" value="WH-like_DNA-bd_sf"/>
</dbReference>
<proteinExistence type="predicted"/>
<feature type="coiled-coil region" evidence="4">
    <location>
        <begin position="117"/>
        <end position="144"/>
    </location>
</feature>
<dbReference type="Gene3D" id="1.20.120.530">
    <property type="entry name" value="GntR ligand-binding domain-like"/>
    <property type="match status" value="1"/>
</dbReference>
<accession>A0A356LFN8</accession>
<dbReference type="Pfam" id="PF00392">
    <property type="entry name" value="GntR"/>
    <property type="match status" value="1"/>
</dbReference>
<dbReference type="PANTHER" id="PTHR43537:SF5">
    <property type="entry name" value="UXU OPERON TRANSCRIPTIONAL REGULATOR"/>
    <property type="match status" value="1"/>
</dbReference>
<evidence type="ECO:0000313" key="7">
    <source>
        <dbReference type="Proteomes" id="UP000264036"/>
    </source>
</evidence>
<dbReference type="CDD" id="cd07377">
    <property type="entry name" value="WHTH_GntR"/>
    <property type="match status" value="1"/>
</dbReference>
<dbReference type="InterPro" id="IPR000524">
    <property type="entry name" value="Tscrpt_reg_HTH_GntR"/>
</dbReference>
<keyword evidence="1" id="KW-0805">Transcription regulation</keyword>
<keyword evidence="3" id="KW-0804">Transcription</keyword>
<keyword evidence="4" id="KW-0175">Coiled coil</keyword>
<dbReference type="SUPFAM" id="SSF46785">
    <property type="entry name" value="Winged helix' DNA-binding domain"/>
    <property type="match status" value="1"/>
</dbReference>
<dbReference type="GO" id="GO:0003677">
    <property type="term" value="F:DNA binding"/>
    <property type="evidence" value="ECO:0007669"/>
    <property type="project" value="UniProtKB-KW"/>
</dbReference>
<protein>
    <submittedName>
        <fullName evidence="6">FadR family transcriptional regulator</fullName>
    </submittedName>
</protein>
<gene>
    <name evidence="6" type="ORF">DD666_10485</name>
</gene>
<evidence type="ECO:0000259" key="5">
    <source>
        <dbReference type="PROSITE" id="PS50949"/>
    </source>
</evidence>
<evidence type="ECO:0000313" key="6">
    <source>
        <dbReference type="EMBL" id="HBP29830.1"/>
    </source>
</evidence>
<dbReference type="PRINTS" id="PR00035">
    <property type="entry name" value="HTHGNTR"/>
</dbReference>
<dbReference type="Proteomes" id="UP000264036">
    <property type="component" value="Unassembled WGS sequence"/>
</dbReference>
<dbReference type="PROSITE" id="PS50949">
    <property type="entry name" value="HTH_GNTR"/>
    <property type="match status" value="1"/>
</dbReference>
<organism evidence="6 7">
    <name type="scientific">Advenella kashmirensis</name>
    <dbReference type="NCBI Taxonomy" id="310575"/>
    <lineage>
        <taxon>Bacteria</taxon>
        <taxon>Pseudomonadati</taxon>
        <taxon>Pseudomonadota</taxon>
        <taxon>Betaproteobacteria</taxon>
        <taxon>Burkholderiales</taxon>
        <taxon>Alcaligenaceae</taxon>
    </lineage>
</organism>
<keyword evidence="2" id="KW-0238">DNA-binding</keyword>
<evidence type="ECO:0000256" key="2">
    <source>
        <dbReference type="ARBA" id="ARBA00023125"/>
    </source>
</evidence>
<dbReference type="SUPFAM" id="SSF48008">
    <property type="entry name" value="GntR ligand-binding domain-like"/>
    <property type="match status" value="1"/>
</dbReference>
<dbReference type="InterPro" id="IPR008920">
    <property type="entry name" value="TF_FadR/GntR_C"/>
</dbReference>
<comment type="caution">
    <text evidence="6">The sequence shown here is derived from an EMBL/GenBank/DDBJ whole genome shotgun (WGS) entry which is preliminary data.</text>
</comment>
<dbReference type="EMBL" id="DOEK01000027">
    <property type="protein sequence ID" value="HBP29830.1"/>
    <property type="molecule type" value="Genomic_DNA"/>
</dbReference>
<sequence>MKFEAIKSRSVSELVAQRLIDMIRKGQLVAGQQLPPERELAVLFDVGRPAVREAIRGLSLLGLVKIQQGEGNFISSLNVEDLIEPLSLLIDLHFDQINELFDARKIIEGGITRLACERLTEAEIERLRVNVEEARAALAHNDHEAIRHLDIELHQTIINACGNVYLQRVAQSISLLSRKSRTITTVIPSILQSTFDDHEHIVRALAERNPAKASEAMYRHLDHVQKHYNDYQQAGATTPAHTNQQESV</sequence>
<evidence type="ECO:0000256" key="3">
    <source>
        <dbReference type="ARBA" id="ARBA00023163"/>
    </source>
</evidence>
<feature type="domain" description="HTH gntR-type" evidence="5">
    <location>
        <begin position="9"/>
        <end position="77"/>
    </location>
</feature>
<dbReference type="SMART" id="SM00345">
    <property type="entry name" value="HTH_GNTR"/>
    <property type="match status" value="1"/>
</dbReference>
<evidence type="ECO:0000256" key="1">
    <source>
        <dbReference type="ARBA" id="ARBA00023015"/>
    </source>
</evidence>
<dbReference type="InterPro" id="IPR011711">
    <property type="entry name" value="GntR_C"/>
</dbReference>
<dbReference type="InterPro" id="IPR036390">
    <property type="entry name" value="WH_DNA-bd_sf"/>
</dbReference>
<dbReference type="SMART" id="SM00895">
    <property type="entry name" value="FCD"/>
    <property type="match status" value="1"/>
</dbReference>
<dbReference type="PANTHER" id="PTHR43537">
    <property type="entry name" value="TRANSCRIPTIONAL REGULATOR, GNTR FAMILY"/>
    <property type="match status" value="1"/>
</dbReference>
<reference evidence="6 7" key="1">
    <citation type="journal article" date="2018" name="Nat. Biotechnol.">
        <title>A standardized bacterial taxonomy based on genome phylogeny substantially revises the tree of life.</title>
        <authorList>
            <person name="Parks D.H."/>
            <person name="Chuvochina M."/>
            <person name="Waite D.W."/>
            <person name="Rinke C."/>
            <person name="Skarshewski A."/>
            <person name="Chaumeil P.A."/>
            <person name="Hugenholtz P."/>
        </authorList>
    </citation>
    <scope>NUCLEOTIDE SEQUENCE [LARGE SCALE GENOMIC DNA]</scope>
    <source>
        <strain evidence="6">UBA10707</strain>
    </source>
</reference>